<feature type="region of interest" description="Disordered" evidence="10">
    <location>
        <begin position="1"/>
        <end position="27"/>
    </location>
</feature>
<feature type="compositionally biased region" description="Basic and acidic residues" evidence="10">
    <location>
        <begin position="1"/>
        <end position="11"/>
    </location>
</feature>
<dbReference type="PROSITE" id="PS00108">
    <property type="entry name" value="PROTEIN_KINASE_ST"/>
    <property type="match status" value="1"/>
</dbReference>
<dbReference type="Gene3D" id="1.10.510.10">
    <property type="entry name" value="Transferase(Phosphotransferase) domain 1"/>
    <property type="match status" value="1"/>
</dbReference>
<evidence type="ECO:0000256" key="7">
    <source>
        <dbReference type="ARBA" id="ARBA00022840"/>
    </source>
</evidence>
<evidence type="ECO:0000256" key="1">
    <source>
        <dbReference type="ARBA" id="ARBA00012513"/>
    </source>
</evidence>
<dbReference type="EC" id="2.7.11.1" evidence="1"/>
<evidence type="ECO:0000259" key="11">
    <source>
        <dbReference type="PROSITE" id="PS50011"/>
    </source>
</evidence>
<reference evidence="12" key="2">
    <citation type="submission" date="2025-09" db="UniProtKB">
        <authorList>
            <consortium name="Ensembl"/>
        </authorList>
    </citation>
    <scope>IDENTIFICATION</scope>
</reference>
<dbReference type="InterPro" id="IPR051744">
    <property type="entry name" value="AP2_assoc_SerThr_kinase"/>
</dbReference>
<keyword evidence="6" id="KW-0418">Kinase</keyword>
<evidence type="ECO:0000256" key="10">
    <source>
        <dbReference type="SAM" id="MobiDB-lite"/>
    </source>
</evidence>
<feature type="region of interest" description="Disordered" evidence="10">
    <location>
        <begin position="588"/>
        <end position="624"/>
    </location>
</feature>
<dbReference type="InterPro" id="IPR008271">
    <property type="entry name" value="Ser/Thr_kinase_AS"/>
</dbReference>
<proteinExistence type="predicted"/>
<reference evidence="12" key="1">
    <citation type="submission" date="2025-08" db="UniProtKB">
        <authorList>
            <consortium name="Ensembl"/>
        </authorList>
    </citation>
    <scope>IDENTIFICATION</scope>
</reference>
<evidence type="ECO:0000256" key="4">
    <source>
        <dbReference type="ARBA" id="ARBA00022679"/>
    </source>
</evidence>
<keyword evidence="7" id="KW-0067">ATP-binding</keyword>
<dbReference type="PANTHER" id="PTHR47907:SF5">
    <property type="entry name" value="AP2 ASSOCIATED KINASE 1"/>
    <property type="match status" value="1"/>
</dbReference>
<dbReference type="GO" id="GO:0005524">
    <property type="term" value="F:ATP binding"/>
    <property type="evidence" value="ECO:0007669"/>
    <property type="project" value="UniProtKB-KW"/>
</dbReference>
<feature type="region of interest" description="Disordered" evidence="10">
    <location>
        <begin position="464"/>
        <end position="485"/>
    </location>
</feature>
<dbReference type="FunFam" id="1.10.510.10:FF:000072">
    <property type="entry name" value="AP2 associated kinase 1"/>
    <property type="match status" value="1"/>
</dbReference>
<dbReference type="AlphaFoldDB" id="A0A3B3WVD7"/>
<feature type="domain" description="Protein kinase" evidence="11">
    <location>
        <begin position="45"/>
        <end position="311"/>
    </location>
</feature>
<dbReference type="SMART" id="SM00220">
    <property type="entry name" value="S_TKc"/>
    <property type="match status" value="1"/>
</dbReference>
<feature type="compositionally biased region" description="Gly residues" evidence="10">
    <location>
        <begin position="14"/>
        <end position="27"/>
    </location>
</feature>
<sequence>MKKFFDSRRDFAGSGPGSGAGGGGTGSGGGGSFIGRVFSIGRYQVTVEEIVAEGGFAIVFLVRTHQGQRCALKRMYVNNEHDLRICKLEIQIMRDLVGNKNIVGFLDSSIAAVGAGDVWEVLILMDFCRGGQVVNLMNQRLQTGFSEAEVLRIFCDTCEAVARLHQCKTPIIHRDLKVENILLHDQGHYVLCDFGSATNHFQNPQTEGVAVIEEEIKKYTTLSYRAPEMVNLYGGKIITTKADIWALGCLLYKLCFFTLPFGESQVAICDGSFTIPDNSRYSQEMHCLIRYMLEPDPDKRPDIYQVSYFAFKLARQECPVPNLHNSPIPSKLPEPIRASEAVAKKSQTKARLTDPVPTTETSIAPRQRPKAGQPQSQPLSGILPIQPALTPRKRPNVATGTPPAFAVGINATAAVQPAQQAPAVQAAHQLTQTSNKQPQPTTHQQVLMKTQQASPFLIPHNNQQNLQHQQQTPSHASAVLQSKAKPVSPVSTLHLQQQHVVHEPAAAHLAPIPESAVIAPTAAPEDVTPGREMHKAGSLTPPSSPKMAPKSGHRRILSDVTHSAIFGVPVSKSTQLLQAAAAEASLNKSKSASTTPSGSPCSSQQNVYHPGGDAPSTLAAPNAQPGWNPFGDDNFSKLTAEELLNKDFAKLSESAQPGEIDLTSSESLIPELGAFPEVQGESNGYTVLEEGQEAEEVEENDLNNEGCEHSSDEDVEKAELKEEQEGRAVESIAAVQDCSGSRPLLMDSEDEEEHGPLVVPHSSLPPNTAPAQPPAAFHQLTSSAFAQNNSWNVAETGVTPDVFSKAPFPTSQEDSADVFANAPFPRAPFVAPHQLDVFSQAPFGKRKEVLSALPKTSYPQAAGGQTLTSDQGVLGQVAQQPFRPQALAKYSRHFEGSAAEQPMAAPGLSRQAVGPLQSWTSEVNAVDPFVSAPFHLKAPQEKP</sequence>
<comment type="catalytic activity">
    <reaction evidence="9">
        <text>L-seryl-[protein] + ATP = O-phospho-L-seryl-[protein] + ADP + H(+)</text>
        <dbReference type="Rhea" id="RHEA:17989"/>
        <dbReference type="Rhea" id="RHEA-COMP:9863"/>
        <dbReference type="Rhea" id="RHEA-COMP:11604"/>
        <dbReference type="ChEBI" id="CHEBI:15378"/>
        <dbReference type="ChEBI" id="CHEBI:29999"/>
        <dbReference type="ChEBI" id="CHEBI:30616"/>
        <dbReference type="ChEBI" id="CHEBI:83421"/>
        <dbReference type="ChEBI" id="CHEBI:456216"/>
        <dbReference type="EC" id="2.7.11.1"/>
    </reaction>
</comment>
<dbReference type="CDD" id="cd14037">
    <property type="entry name" value="STKc_NAK_like"/>
    <property type="match status" value="1"/>
</dbReference>
<dbReference type="Ensembl" id="ENSPMET00000005292.1">
    <property type="protein sequence ID" value="ENSPMEP00000006740.1"/>
    <property type="gene ID" value="ENSPMEG00000008295.1"/>
</dbReference>
<dbReference type="Pfam" id="PF00069">
    <property type="entry name" value="Pkinase"/>
    <property type="match status" value="1"/>
</dbReference>
<feature type="compositionally biased region" description="Polar residues" evidence="10">
    <location>
        <begin position="594"/>
        <end position="607"/>
    </location>
</feature>
<dbReference type="SUPFAM" id="SSF56112">
    <property type="entry name" value="Protein kinase-like (PK-like)"/>
    <property type="match status" value="1"/>
</dbReference>
<evidence type="ECO:0000313" key="12">
    <source>
        <dbReference type="Ensembl" id="ENSPMEP00000006740.1"/>
    </source>
</evidence>
<dbReference type="InterPro" id="IPR000719">
    <property type="entry name" value="Prot_kinase_dom"/>
</dbReference>
<feature type="region of interest" description="Disordered" evidence="10">
    <location>
        <begin position="341"/>
        <end position="399"/>
    </location>
</feature>
<keyword evidence="13" id="KW-1185">Reference proteome</keyword>
<accession>A0A3B3WVD7</accession>
<evidence type="ECO:0000256" key="3">
    <source>
        <dbReference type="ARBA" id="ARBA00022553"/>
    </source>
</evidence>
<dbReference type="PROSITE" id="PS50011">
    <property type="entry name" value="PROTEIN_KINASE_DOM"/>
    <property type="match status" value="1"/>
</dbReference>
<comment type="catalytic activity">
    <reaction evidence="8">
        <text>L-threonyl-[protein] + ATP = O-phospho-L-threonyl-[protein] + ADP + H(+)</text>
        <dbReference type="Rhea" id="RHEA:46608"/>
        <dbReference type="Rhea" id="RHEA-COMP:11060"/>
        <dbReference type="Rhea" id="RHEA-COMP:11605"/>
        <dbReference type="ChEBI" id="CHEBI:15378"/>
        <dbReference type="ChEBI" id="CHEBI:30013"/>
        <dbReference type="ChEBI" id="CHEBI:30616"/>
        <dbReference type="ChEBI" id="CHEBI:61977"/>
        <dbReference type="ChEBI" id="CHEBI:456216"/>
        <dbReference type="EC" id="2.7.11.1"/>
    </reaction>
</comment>
<evidence type="ECO:0000256" key="2">
    <source>
        <dbReference type="ARBA" id="ARBA00022527"/>
    </source>
</evidence>
<evidence type="ECO:0000256" key="8">
    <source>
        <dbReference type="ARBA" id="ARBA00047899"/>
    </source>
</evidence>
<evidence type="ECO:0000256" key="5">
    <source>
        <dbReference type="ARBA" id="ARBA00022741"/>
    </source>
</evidence>
<evidence type="ECO:0000313" key="13">
    <source>
        <dbReference type="Proteomes" id="UP000261480"/>
    </source>
</evidence>
<keyword evidence="5" id="KW-0547">Nucleotide-binding</keyword>
<keyword evidence="2" id="KW-0723">Serine/threonine-protein kinase</keyword>
<feature type="compositionally biased region" description="Acidic residues" evidence="10">
    <location>
        <begin position="690"/>
        <end position="702"/>
    </location>
</feature>
<feature type="region of interest" description="Disordered" evidence="10">
    <location>
        <begin position="690"/>
        <end position="714"/>
    </location>
</feature>
<protein>
    <recommendedName>
        <fullName evidence="1">non-specific serine/threonine protein kinase</fullName>
        <ecNumber evidence="1">2.7.11.1</ecNumber>
    </recommendedName>
</protein>
<evidence type="ECO:0000256" key="6">
    <source>
        <dbReference type="ARBA" id="ARBA00022777"/>
    </source>
</evidence>
<evidence type="ECO:0000256" key="9">
    <source>
        <dbReference type="ARBA" id="ARBA00048679"/>
    </source>
</evidence>
<dbReference type="Proteomes" id="UP000261480">
    <property type="component" value="Unplaced"/>
</dbReference>
<feature type="region of interest" description="Disordered" evidence="10">
    <location>
        <begin position="525"/>
        <end position="553"/>
    </location>
</feature>
<feature type="region of interest" description="Disordered" evidence="10">
    <location>
        <begin position="738"/>
        <end position="774"/>
    </location>
</feature>
<organism evidence="12 13">
    <name type="scientific">Poecilia mexicana</name>
    <dbReference type="NCBI Taxonomy" id="48701"/>
    <lineage>
        <taxon>Eukaryota</taxon>
        <taxon>Metazoa</taxon>
        <taxon>Chordata</taxon>
        <taxon>Craniata</taxon>
        <taxon>Vertebrata</taxon>
        <taxon>Euteleostomi</taxon>
        <taxon>Actinopterygii</taxon>
        <taxon>Neopterygii</taxon>
        <taxon>Teleostei</taxon>
        <taxon>Neoteleostei</taxon>
        <taxon>Acanthomorphata</taxon>
        <taxon>Ovalentaria</taxon>
        <taxon>Atherinomorphae</taxon>
        <taxon>Cyprinodontiformes</taxon>
        <taxon>Poeciliidae</taxon>
        <taxon>Poeciliinae</taxon>
        <taxon>Poecilia</taxon>
    </lineage>
</organism>
<keyword evidence="4" id="KW-0808">Transferase</keyword>
<dbReference type="PANTHER" id="PTHR47907">
    <property type="entry name" value="PROTEIN KINASE DOMAIN-CONTAINING PROTEIN"/>
    <property type="match status" value="1"/>
</dbReference>
<keyword evidence="3" id="KW-0597">Phosphoprotein</keyword>
<dbReference type="GO" id="GO:0004674">
    <property type="term" value="F:protein serine/threonine kinase activity"/>
    <property type="evidence" value="ECO:0007669"/>
    <property type="project" value="UniProtKB-KW"/>
</dbReference>
<feature type="region of interest" description="Disordered" evidence="10">
    <location>
        <begin position="894"/>
        <end position="914"/>
    </location>
</feature>
<dbReference type="InterPro" id="IPR011009">
    <property type="entry name" value="Kinase-like_dom_sf"/>
</dbReference>
<name>A0A3B3WVD7_9TELE</name>